<gene>
    <name evidence="1" type="ORF">dnm_086050</name>
</gene>
<accession>A0A975BW01</accession>
<evidence type="ECO:0000313" key="1">
    <source>
        <dbReference type="EMBL" id="QTA92522.1"/>
    </source>
</evidence>
<dbReference type="AlphaFoldDB" id="A0A975BW01"/>
<dbReference type="RefSeq" id="WP_207679852.1">
    <property type="nucleotide sequence ID" value="NZ_CP061800.1"/>
</dbReference>
<protein>
    <submittedName>
        <fullName evidence="1">Uncharacterized protein</fullName>
    </submittedName>
</protein>
<evidence type="ECO:0000313" key="2">
    <source>
        <dbReference type="Proteomes" id="UP000663722"/>
    </source>
</evidence>
<organism evidence="1 2">
    <name type="scientific">Desulfonema magnum</name>
    <dbReference type="NCBI Taxonomy" id="45655"/>
    <lineage>
        <taxon>Bacteria</taxon>
        <taxon>Pseudomonadati</taxon>
        <taxon>Thermodesulfobacteriota</taxon>
        <taxon>Desulfobacteria</taxon>
        <taxon>Desulfobacterales</taxon>
        <taxon>Desulfococcaceae</taxon>
        <taxon>Desulfonema</taxon>
    </lineage>
</organism>
<proteinExistence type="predicted"/>
<name>A0A975BW01_9BACT</name>
<dbReference type="Proteomes" id="UP000663722">
    <property type="component" value="Chromosome"/>
</dbReference>
<reference evidence="1" key="1">
    <citation type="journal article" date="2021" name="Microb. Physiol.">
        <title>Proteogenomic Insights into the Physiology of Marine, Sulfate-Reducing, Filamentous Desulfonema limicola and Desulfonema magnum.</title>
        <authorList>
            <person name="Schnaars V."/>
            <person name="Wohlbrand L."/>
            <person name="Scheve S."/>
            <person name="Hinrichs C."/>
            <person name="Reinhardt R."/>
            <person name="Rabus R."/>
        </authorList>
    </citation>
    <scope>NUCLEOTIDE SEQUENCE</scope>
    <source>
        <strain evidence="1">4be13</strain>
    </source>
</reference>
<dbReference type="KEGG" id="dmm:dnm_086050"/>
<sequence length="224" mass="26007">MAVSNRSPRPAKYPDDRGDYQLAFRKHVFQLLKWGYDRLDALQYQDWEEEEITSDLARELDEIVQDRSYPRWVGRYSVHEEKPITTSDRKGKKRQRLDIEIERLRHGRRPRYSFEAKRLCANTHATMGAYLGPEGLGEFLSGNYAAEENEAGMLGYVQSDTPEAWSEKAQDKFRSDPDLVQAYAGGTWSDTSILSDSDYCYCSCHQRITVGRPITLYHLFLVFC</sequence>
<keyword evidence="2" id="KW-1185">Reference proteome</keyword>
<dbReference type="EMBL" id="CP061800">
    <property type="protein sequence ID" value="QTA92522.1"/>
    <property type="molecule type" value="Genomic_DNA"/>
</dbReference>